<evidence type="ECO:0000259" key="5">
    <source>
        <dbReference type="Pfam" id="PF01869"/>
    </source>
</evidence>
<evidence type="ECO:0000256" key="1">
    <source>
        <dbReference type="ARBA" id="ARBA00006198"/>
    </source>
</evidence>
<sequence length="354" mass="38294">MAGAASELFFGGIEGGGTGSTTIILSKEGKILSRSTGLDTNHWVIGLDECLQRVNAMVEEAKKAAGIDINKPLASLGLSLSGLERQETQQKAVSIMMSQYPNCSNKYHMCCDTVGALATSSNEGGIVLISGTGSNCQMLTPSGKTVNCGGWGHMLGDEGSAYWLSYRAIKTVFDAEDGLVPSPYDVTYVKKRVFEHFKIDNLFGMLDYLYASKFDKAYFAGLCKALALGAAEDKDPLCINLFYQAGEVLGRHVTAVVQHMDDECQELLLNGKEGLRITCVGAVWRSWDLLRDGFIAGIKGSSSNTAVQVKRFSLVTLRESSAVGAAALGAKCVHYSLPIDFDSMVDEFFRYEFQ</sequence>
<dbReference type="InterPro" id="IPR043129">
    <property type="entry name" value="ATPase_NBD"/>
</dbReference>
<protein>
    <recommendedName>
        <fullName evidence="3">N-acetyl-D-glucosamine kinase</fullName>
        <ecNumber evidence="2">2.7.1.59</ecNumber>
    </recommendedName>
    <alternativeName>
        <fullName evidence="4">GlcNAc kinase</fullName>
    </alternativeName>
</protein>
<gene>
    <name evidence="6" type="ORF">P5673_002630</name>
</gene>
<feature type="domain" description="ATPase BadF/BadG/BcrA/BcrD type" evidence="5">
    <location>
        <begin position="12"/>
        <end position="271"/>
    </location>
</feature>
<dbReference type="GO" id="GO:0045127">
    <property type="term" value="F:N-acetylglucosamine kinase activity"/>
    <property type="evidence" value="ECO:0007669"/>
    <property type="project" value="UniProtKB-EC"/>
</dbReference>
<dbReference type="Proteomes" id="UP001249851">
    <property type="component" value="Unassembled WGS sequence"/>
</dbReference>
<evidence type="ECO:0000256" key="2">
    <source>
        <dbReference type="ARBA" id="ARBA00012122"/>
    </source>
</evidence>
<dbReference type="CDD" id="cd24078">
    <property type="entry name" value="ASKHA_NBD_NAGK_meta"/>
    <property type="match status" value="1"/>
</dbReference>
<organism evidence="6 7">
    <name type="scientific">Acropora cervicornis</name>
    <name type="common">Staghorn coral</name>
    <dbReference type="NCBI Taxonomy" id="6130"/>
    <lineage>
        <taxon>Eukaryota</taxon>
        <taxon>Metazoa</taxon>
        <taxon>Cnidaria</taxon>
        <taxon>Anthozoa</taxon>
        <taxon>Hexacorallia</taxon>
        <taxon>Scleractinia</taxon>
        <taxon>Astrocoeniina</taxon>
        <taxon>Acroporidae</taxon>
        <taxon>Acropora</taxon>
    </lineage>
</organism>
<dbReference type="PANTHER" id="PTHR12862:SF0">
    <property type="entry name" value="N-ACETYL-D-GLUCOSAMINE KINASE"/>
    <property type="match status" value="1"/>
</dbReference>
<reference evidence="6" key="1">
    <citation type="journal article" date="2023" name="G3 (Bethesda)">
        <title>Whole genome assembly and annotation of the endangered Caribbean coral Acropora cervicornis.</title>
        <authorList>
            <person name="Selwyn J.D."/>
            <person name="Vollmer S.V."/>
        </authorList>
    </citation>
    <scope>NUCLEOTIDE SEQUENCE</scope>
    <source>
        <strain evidence="6">K2</strain>
    </source>
</reference>
<dbReference type="InterPro" id="IPR039758">
    <property type="entry name" value="NAGK-like"/>
</dbReference>
<name>A0AAD9VFV4_ACRCE</name>
<proteinExistence type="inferred from homology"/>
<evidence type="ECO:0000256" key="3">
    <source>
        <dbReference type="ARBA" id="ARBA00014974"/>
    </source>
</evidence>
<keyword evidence="6" id="KW-0808">Transferase</keyword>
<evidence type="ECO:0000313" key="6">
    <source>
        <dbReference type="EMBL" id="KAK2572390.1"/>
    </source>
</evidence>
<evidence type="ECO:0000313" key="7">
    <source>
        <dbReference type="Proteomes" id="UP001249851"/>
    </source>
</evidence>
<dbReference type="EC" id="2.7.1.59" evidence="2"/>
<dbReference type="SUPFAM" id="SSF53067">
    <property type="entry name" value="Actin-like ATPase domain"/>
    <property type="match status" value="2"/>
</dbReference>
<dbReference type="Pfam" id="PF01869">
    <property type="entry name" value="BcrAD_BadFG"/>
    <property type="match status" value="1"/>
</dbReference>
<keyword evidence="7" id="KW-1185">Reference proteome</keyword>
<dbReference type="PANTHER" id="PTHR12862">
    <property type="entry name" value="BADF TYPE ATPASE DOMAIN-CONTAINING PROTEIN"/>
    <property type="match status" value="1"/>
</dbReference>
<accession>A0AAD9VFV4</accession>
<comment type="caution">
    <text evidence="6">The sequence shown here is derived from an EMBL/GenBank/DDBJ whole genome shotgun (WGS) entry which is preliminary data.</text>
</comment>
<dbReference type="Gene3D" id="3.30.420.40">
    <property type="match status" value="1"/>
</dbReference>
<dbReference type="InterPro" id="IPR002731">
    <property type="entry name" value="ATPase_BadF"/>
</dbReference>
<evidence type="ECO:0000256" key="4">
    <source>
        <dbReference type="ARBA" id="ARBA00031123"/>
    </source>
</evidence>
<dbReference type="AlphaFoldDB" id="A0AAD9VFV4"/>
<dbReference type="EMBL" id="JARQWQ010000004">
    <property type="protein sequence ID" value="KAK2572390.1"/>
    <property type="molecule type" value="Genomic_DNA"/>
</dbReference>
<comment type="similarity">
    <text evidence="1">Belongs to the eukaryotic-type N-acetylglucosamine kinase family.</text>
</comment>
<reference evidence="6" key="2">
    <citation type="journal article" date="2023" name="Science">
        <title>Genomic signatures of disease resistance in endangered staghorn corals.</title>
        <authorList>
            <person name="Vollmer S.V."/>
            <person name="Selwyn J.D."/>
            <person name="Despard B.A."/>
            <person name="Roesel C.L."/>
        </authorList>
    </citation>
    <scope>NUCLEOTIDE SEQUENCE</scope>
    <source>
        <strain evidence="6">K2</strain>
    </source>
</reference>
<keyword evidence="6" id="KW-0418">Kinase</keyword>